<sequence length="100" mass="11091">MKSTSILKSPILTEKANVGMQEGNKYTFLVDDKATKGQIKESIESLYGVKVLNVNSLKNRGKIKRSMVGKRAPYVSSDKKKAIVQIEEGKTLKIYEGGKK</sequence>
<dbReference type="InterPro" id="IPR012678">
    <property type="entry name" value="Ribosomal_uL23/eL15/eS24_sf"/>
</dbReference>
<dbReference type="GO" id="GO:0003735">
    <property type="term" value="F:structural constituent of ribosome"/>
    <property type="evidence" value="ECO:0007669"/>
    <property type="project" value="InterPro"/>
</dbReference>
<dbReference type="Gene3D" id="3.30.70.330">
    <property type="match status" value="1"/>
</dbReference>
<evidence type="ECO:0000313" key="5">
    <source>
        <dbReference type="EMBL" id="PJA40633.1"/>
    </source>
</evidence>
<dbReference type="SUPFAM" id="SSF54189">
    <property type="entry name" value="Ribosomal proteins S24e, L23 and L15e"/>
    <property type="match status" value="1"/>
</dbReference>
<dbReference type="GO" id="GO:0006412">
    <property type="term" value="P:translation"/>
    <property type="evidence" value="ECO:0007669"/>
    <property type="project" value="UniProtKB-UniRule"/>
</dbReference>
<dbReference type="InterPro" id="IPR012677">
    <property type="entry name" value="Nucleotide-bd_a/b_plait_sf"/>
</dbReference>
<dbReference type="Pfam" id="PF00276">
    <property type="entry name" value="Ribosomal_L23"/>
    <property type="match status" value="1"/>
</dbReference>
<organism evidence="5 6">
    <name type="scientific">candidate division WWE3 bacterium CG_4_9_14_3_um_filter_34_6</name>
    <dbReference type="NCBI Taxonomy" id="1975079"/>
    <lineage>
        <taxon>Bacteria</taxon>
        <taxon>Katanobacteria</taxon>
    </lineage>
</organism>
<dbReference type="InterPro" id="IPR013025">
    <property type="entry name" value="Ribosomal_uL23-like"/>
</dbReference>
<dbReference type="HAMAP" id="MF_01369_B">
    <property type="entry name" value="Ribosomal_uL23_B"/>
    <property type="match status" value="1"/>
</dbReference>
<dbReference type="Proteomes" id="UP000230683">
    <property type="component" value="Unassembled WGS sequence"/>
</dbReference>
<dbReference type="GO" id="GO:1990904">
    <property type="term" value="C:ribonucleoprotein complex"/>
    <property type="evidence" value="ECO:0007669"/>
    <property type="project" value="UniProtKB-KW"/>
</dbReference>
<evidence type="ECO:0000256" key="1">
    <source>
        <dbReference type="ARBA" id="ARBA00006700"/>
    </source>
</evidence>
<name>A0A2M7X397_UNCKA</name>
<keyword evidence="3 4" id="KW-0687">Ribonucleoprotein</keyword>
<protein>
    <recommendedName>
        <fullName evidence="4">Large ribosomal subunit protein uL23</fullName>
    </recommendedName>
</protein>
<dbReference type="NCBIfam" id="NF004363">
    <property type="entry name" value="PRK05738.2-4"/>
    <property type="match status" value="1"/>
</dbReference>
<comment type="function">
    <text evidence="4">One of the early assembly proteins it binds 23S rRNA. One of the proteins that surrounds the polypeptide exit tunnel on the outside of the ribosome. Forms the main docking site for trigger factor binding to the ribosome.</text>
</comment>
<reference evidence="6" key="1">
    <citation type="submission" date="2017-09" db="EMBL/GenBank/DDBJ databases">
        <title>Depth-based differentiation of microbial function through sediment-hosted aquifers and enrichment of novel symbionts in the deep terrestrial subsurface.</title>
        <authorList>
            <person name="Probst A.J."/>
            <person name="Ladd B."/>
            <person name="Jarett J.K."/>
            <person name="Geller-Mcgrath D.E."/>
            <person name="Sieber C.M.K."/>
            <person name="Emerson J.B."/>
            <person name="Anantharaman K."/>
            <person name="Thomas B.C."/>
            <person name="Malmstrom R."/>
            <person name="Stieglmeier M."/>
            <person name="Klingl A."/>
            <person name="Woyke T."/>
            <person name="Ryan C.M."/>
            <person name="Banfield J.F."/>
        </authorList>
    </citation>
    <scope>NUCLEOTIDE SEQUENCE [LARGE SCALE GENOMIC DNA]</scope>
</reference>
<dbReference type="PANTHER" id="PTHR11620">
    <property type="entry name" value="60S RIBOSOMAL PROTEIN L23A"/>
    <property type="match status" value="1"/>
</dbReference>
<keyword evidence="4" id="KW-0699">rRNA-binding</keyword>
<dbReference type="AlphaFoldDB" id="A0A2M7X397"/>
<comment type="similarity">
    <text evidence="1 4">Belongs to the universal ribosomal protein uL23 family.</text>
</comment>
<evidence type="ECO:0000256" key="3">
    <source>
        <dbReference type="ARBA" id="ARBA00023274"/>
    </source>
</evidence>
<dbReference type="GO" id="GO:0005840">
    <property type="term" value="C:ribosome"/>
    <property type="evidence" value="ECO:0007669"/>
    <property type="project" value="UniProtKB-KW"/>
</dbReference>
<evidence type="ECO:0000256" key="2">
    <source>
        <dbReference type="ARBA" id="ARBA00022980"/>
    </source>
</evidence>
<gene>
    <name evidence="4" type="primary">rplW</name>
    <name evidence="5" type="ORF">CO178_01905</name>
</gene>
<evidence type="ECO:0000313" key="6">
    <source>
        <dbReference type="Proteomes" id="UP000230683"/>
    </source>
</evidence>
<comment type="caution">
    <text evidence="5">The sequence shown here is derived from an EMBL/GenBank/DDBJ whole genome shotgun (WGS) entry which is preliminary data.</text>
</comment>
<dbReference type="GO" id="GO:0019843">
    <property type="term" value="F:rRNA binding"/>
    <property type="evidence" value="ECO:0007669"/>
    <property type="project" value="UniProtKB-UniRule"/>
</dbReference>
<accession>A0A2M7X397</accession>
<keyword evidence="4" id="KW-0694">RNA-binding</keyword>
<proteinExistence type="inferred from homology"/>
<keyword evidence="2 4" id="KW-0689">Ribosomal protein</keyword>
<evidence type="ECO:0000256" key="4">
    <source>
        <dbReference type="HAMAP-Rule" id="MF_01369"/>
    </source>
</evidence>
<dbReference type="EMBL" id="PFWY01000084">
    <property type="protein sequence ID" value="PJA40633.1"/>
    <property type="molecule type" value="Genomic_DNA"/>
</dbReference>
<comment type="subunit">
    <text evidence="4">Part of the 50S ribosomal subunit. Contacts protein L29, and trigger factor when it is bound to the ribosome.</text>
</comment>